<dbReference type="KEGG" id="broo:brsh051_05240"/>
<dbReference type="InterPro" id="IPR004381">
    <property type="entry name" value="Glycerate_kinase"/>
</dbReference>
<evidence type="ECO:0000313" key="5">
    <source>
        <dbReference type="EMBL" id="BEH01243.1"/>
    </source>
</evidence>
<dbReference type="PANTHER" id="PTHR21599">
    <property type="entry name" value="GLYCERATE KINASE"/>
    <property type="match status" value="1"/>
</dbReference>
<name>A0AAN0MEU9_9ACTN</name>
<dbReference type="Gene3D" id="3.90.1510.10">
    <property type="entry name" value="Glycerate kinase, domain 2"/>
    <property type="match status" value="1"/>
</dbReference>
<dbReference type="GO" id="GO:0031388">
    <property type="term" value="P:organic acid phosphorylation"/>
    <property type="evidence" value="ECO:0007669"/>
    <property type="project" value="UniProtKB-UniRule"/>
</dbReference>
<accession>A0AAN0MEU9</accession>
<evidence type="ECO:0000256" key="1">
    <source>
        <dbReference type="ARBA" id="ARBA00006284"/>
    </source>
</evidence>
<evidence type="ECO:0000313" key="6">
    <source>
        <dbReference type="Proteomes" id="UP001431656"/>
    </source>
</evidence>
<dbReference type="InterPro" id="IPR018193">
    <property type="entry name" value="Glyc_kinase_flavodox-like_fold"/>
</dbReference>
<organism evidence="5 6">
    <name type="scientific">Brooklawnia propionicigenes</name>
    <dbReference type="NCBI Taxonomy" id="3041175"/>
    <lineage>
        <taxon>Bacteria</taxon>
        <taxon>Bacillati</taxon>
        <taxon>Actinomycetota</taxon>
        <taxon>Actinomycetes</taxon>
        <taxon>Propionibacteriales</taxon>
        <taxon>Propionibacteriaceae</taxon>
        <taxon>Brooklawnia</taxon>
    </lineage>
</organism>
<keyword evidence="3 4" id="KW-0418">Kinase</keyword>
<keyword evidence="2 4" id="KW-0808">Transferase</keyword>
<gene>
    <name evidence="5" type="ORF">brsh051_05240</name>
</gene>
<keyword evidence="6" id="KW-1185">Reference proteome</keyword>
<dbReference type="Proteomes" id="UP001431656">
    <property type="component" value="Chromosome"/>
</dbReference>
<evidence type="ECO:0000256" key="3">
    <source>
        <dbReference type="ARBA" id="ARBA00022777"/>
    </source>
</evidence>
<dbReference type="EMBL" id="AP028056">
    <property type="protein sequence ID" value="BEH01243.1"/>
    <property type="molecule type" value="Genomic_DNA"/>
</dbReference>
<reference evidence="5" key="1">
    <citation type="journal article" date="2024" name="Int. J. Syst. Evol. Microbiol.">
        <title>Brooklawnia propionicigenes sp. nov., a facultatively anaerobic, propionate-producing bacterium isolated from a methanogenic reactor treating waste from cattle farms.</title>
        <authorList>
            <person name="Akita Y."/>
            <person name="Ueki A."/>
            <person name="Tonouchi A."/>
            <person name="Sugawara Y."/>
            <person name="Honma S."/>
            <person name="Kaku N."/>
            <person name="Ueki K."/>
        </authorList>
    </citation>
    <scope>NUCLEOTIDE SEQUENCE</scope>
    <source>
        <strain evidence="5">SH051</strain>
    </source>
</reference>
<proteinExistence type="inferred from homology"/>
<comment type="similarity">
    <text evidence="1 4">Belongs to the glycerate kinase type-1 family.</text>
</comment>
<dbReference type="Gene3D" id="3.40.50.10350">
    <property type="entry name" value="Glycerate kinase, domain 1"/>
    <property type="match status" value="1"/>
</dbReference>
<dbReference type="InterPro" id="IPR018197">
    <property type="entry name" value="Glycerate_kinase_RE-like"/>
</dbReference>
<protein>
    <submittedName>
        <fullName evidence="5">Glycerate kinase</fullName>
    </submittedName>
</protein>
<dbReference type="AlphaFoldDB" id="A0AAN0MEU9"/>
<dbReference type="InterPro" id="IPR036129">
    <property type="entry name" value="Glycerate_kinase_sf"/>
</dbReference>
<dbReference type="PIRSF" id="PIRSF006078">
    <property type="entry name" value="GlxK"/>
    <property type="match status" value="1"/>
</dbReference>
<dbReference type="Pfam" id="PF02595">
    <property type="entry name" value="Gly_kinase"/>
    <property type="match status" value="1"/>
</dbReference>
<dbReference type="PANTHER" id="PTHR21599:SF0">
    <property type="entry name" value="GLYCERATE KINASE"/>
    <property type="match status" value="1"/>
</dbReference>
<dbReference type="SUPFAM" id="SSF110738">
    <property type="entry name" value="Glycerate kinase I"/>
    <property type="match status" value="1"/>
</dbReference>
<dbReference type="NCBIfam" id="TIGR00045">
    <property type="entry name" value="glycerate kinase"/>
    <property type="match status" value="1"/>
</dbReference>
<evidence type="ECO:0000256" key="4">
    <source>
        <dbReference type="PIRNR" id="PIRNR006078"/>
    </source>
</evidence>
<sequence length="373" mass="37189">MAPDSFKESMTAAEAAAAISAGVRTVFPDAQCVEVPMADGGEGTTDALVSALDGRWRMISTHDALGRPIEAGYGLTPDGLVIIEVASAVGIGQINPDERDVLHSSSLGVADLVRDALDNAANRFIIGLGGSATTDCGAGMLAGLGVKWLAADGSELAPNPAALADLDRADLSGLDPRLADVEIDLACDVTNPLLGPHGSAAVFGPQKGAGPDDVRYLDGILEKVAEALVAAGAPDVREEPGAGAAGGLGAAFLAIGARMRRGAEVVAEAAHLAEAIDGADFVLTGEGGMDFQTLSGKTPAGVADVAGRYGVPVIAFAGTLGRGADDLVGRGFEAVVPIMPGPGTLADALADGPNNLERAAATAMRLIKLGAAG</sequence>
<dbReference type="GO" id="GO:0008887">
    <property type="term" value="F:glycerate kinase activity"/>
    <property type="evidence" value="ECO:0007669"/>
    <property type="project" value="UniProtKB-UniRule"/>
</dbReference>
<evidence type="ECO:0000256" key="2">
    <source>
        <dbReference type="ARBA" id="ARBA00022679"/>
    </source>
</evidence>